<name>A0A644V6W0_9ZZZZ</name>
<proteinExistence type="predicted"/>
<dbReference type="PANTHER" id="PTHR30399">
    <property type="entry name" value="UNCHARACTERIZED PROTEIN YGJP"/>
    <property type="match status" value="1"/>
</dbReference>
<reference evidence="2" key="1">
    <citation type="submission" date="2019-08" db="EMBL/GenBank/DDBJ databases">
        <authorList>
            <person name="Kucharzyk K."/>
            <person name="Murdoch R.W."/>
            <person name="Higgins S."/>
            <person name="Loffler F."/>
        </authorList>
    </citation>
    <scope>NUCLEOTIDE SEQUENCE</scope>
</reference>
<feature type="domain" description="YgjP-like metallopeptidase" evidence="1">
    <location>
        <begin position="25"/>
        <end position="223"/>
    </location>
</feature>
<dbReference type="PANTHER" id="PTHR30399:SF1">
    <property type="entry name" value="UTP PYROPHOSPHATASE"/>
    <property type="match status" value="1"/>
</dbReference>
<protein>
    <recommendedName>
        <fullName evidence="1">YgjP-like metallopeptidase domain-containing protein</fullName>
    </recommendedName>
</protein>
<dbReference type="InterPro" id="IPR002725">
    <property type="entry name" value="YgjP-like_metallopeptidase"/>
</dbReference>
<dbReference type="AlphaFoldDB" id="A0A644V6W0"/>
<organism evidence="2">
    <name type="scientific">bioreactor metagenome</name>
    <dbReference type="NCBI Taxonomy" id="1076179"/>
    <lineage>
        <taxon>unclassified sequences</taxon>
        <taxon>metagenomes</taxon>
        <taxon>ecological metagenomes</taxon>
    </lineage>
</organism>
<gene>
    <name evidence="2" type="ORF">SDC9_32762</name>
</gene>
<dbReference type="EMBL" id="VSSQ01000227">
    <property type="protein sequence ID" value="MPL86775.1"/>
    <property type="molecule type" value="Genomic_DNA"/>
</dbReference>
<dbReference type="CDD" id="cd07344">
    <property type="entry name" value="M48_yhfN_like"/>
    <property type="match status" value="1"/>
</dbReference>
<dbReference type="Pfam" id="PF01863">
    <property type="entry name" value="YgjP-like"/>
    <property type="match status" value="1"/>
</dbReference>
<evidence type="ECO:0000313" key="2">
    <source>
        <dbReference type="EMBL" id="MPL86775.1"/>
    </source>
</evidence>
<dbReference type="Gene3D" id="3.30.2010.10">
    <property type="entry name" value="Metalloproteases ('zincins'), catalytic domain"/>
    <property type="match status" value="1"/>
</dbReference>
<sequence length="231" mass="26454">MVLSTFNGIINIMIIPKKIIRSKRKSIALVVNSEGELIVRAPYYVNTSTIMGFVEAKQNWLRRQCSAVVAAKSKFCNITMSEGDIVKFLGEDYTINLCEVDSIILFGTYIKVPFAYSCAQLTAWLKEKALALLQKRVSYYSIVMGVLPKEVKISGARTRWGSCSFNNNINLAWHLIMCPLAVIDYVVVHELSHITNKSHDRAFWQRVAEILPNYREQEKWLKTNRKLMEVL</sequence>
<dbReference type="InterPro" id="IPR053136">
    <property type="entry name" value="UTP_pyrophosphatase-like"/>
</dbReference>
<comment type="caution">
    <text evidence="2">The sequence shown here is derived from an EMBL/GenBank/DDBJ whole genome shotgun (WGS) entry which is preliminary data.</text>
</comment>
<evidence type="ECO:0000259" key="1">
    <source>
        <dbReference type="Pfam" id="PF01863"/>
    </source>
</evidence>
<accession>A0A644V6W0</accession>